<dbReference type="AlphaFoldDB" id="A0AAV1L5W4"/>
<dbReference type="SUPFAM" id="SSF48371">
    <property type="entry name" value="ARM repeat"/>
    <property type="match status" value="1"/>
</dbReference>
<sequence>MAPLQLQGNTLGEKHKYYNKLVQELIDKQRPEYLAKINYDEPDLDNILKIDIASSNKNVEYILEVFKCEDMLYVSRAIKQSIWLVTDEQYAHIINPKYLQSQLFPHMSSKAINKLMLYIRMNLKQENRVEEFFNFYKEIDVAVALKWLPNCSLEFIQNAIKTYADIFKVQLLKRLCEKSIILLETYVKQRDQHSICAVMNATTFLINNHFEKYLEIMESVKEHEIPQLKAKHTKLIMEKKPQIIIDSFEKYANNIHLATFVKYLKAENINQFLLKHHKSKKLRYWFCHENLKPFILMTPPENRLNLVQKFINDNNQYDFDQECEDDFDQECEDDYGEASHNSVSSYHLYKYAPFKTAFVELKKLIRAETSPNERVSLLEVLLYSAGRNMLHIQTLLQYFREKHINEPLKFKIKFINSVLKQIQAFKLSEPTWTTLNELFISMEVYSESQNNVQLCVKVAIVQKILHSEDLPEVLGNKFCFETLKAYKKTLNEIDGNKIFTYLYNSQIVKIDALNVIGESELNIKIHFVENVLKLLKDWDKDLLDFPIVLTKIRELVTIKKTNSWNTNFSCLYNIKKSWRKHLFVMSLDLWPTQDTCVNALKHDPQLLSTSKQALESIYCNNSLILKQFLNKLRMYWSSCLTRECVTFVLDQLNRKNDRKDIIRHLFVLLQQKEYFHIIKKYVPQEETIDWNKDDKVVLDIRKNIAKHIHITRPQASLEVVLWYAKGDYLQFAIPSVLAVLSNMSSTNIQKYIKSLIAAPVSLQKYGIRAAIDNLKSEEVIDIFSNTWNNTKNRSIRADIFKCTFKLLCKEKNVNTIHTIWMLLSSFIDTLTDEENKVIYNTLEWVDRVPLCVRVAFWKKSYTFLKTLPPKCNCDARTTRVLLSASEFMEIVDVDFISDIFLERNRTKLTTKTNDLEVLMSCCLLSVKDVNSQYERYKKIIYPSMELYVASWNIQHKNEYLVRRKFCKLLRYMCQHFKNIVVQNEMVNPVIVFNEILEYLELNLPTEENYTLLRAWKLVSYLIKTISQNMSVKIGDKISECNLSETRCENSDYFNVLMLQAIPKFGKQLQQYLKEDIKLYYPSIYKGFGEALNFMWNFFSIDYSLKLQILKTILNYDIIESYLLVIMLIPKYIPELYVAEKNEIIDIIRSHPSPEIKIHYYNYQSDYYLSNC</sequence>
<proteinExistence type="predicted"/>
<reference evidence="1 2" key="1">
    <citation type="submission" date="2023-11" db="EMBL/GenBank/DDBJ databases">
        <authorList>
            <person name="Hedman E."/>
            <person name="Englund M."/>
            <person name="Stromberg M."/>
            <person name="Nyberg Akerstrom W."/>
            <person name="Nylinder S."/>
            <person name="Jareborg N."/>
            <person name="Kallberg Y."/>
            <person name="Kronander E."/>
        </authorList>
    </citation>
    <scope>NUCLEOTIDE SEQUENCE [LARGE SCALE GENOMIC DNA]</scope>
</reference>
<dbReference type="EMBL" id="CAVLGL010000085">
    <property type="protein sequence ID" value="CAK1590340.1"/>
    <property type="molecule type" value="Genomic_DNA"/>
</dbReference>
<evidence type="ECO:0000313" key="1">
    <source>
        <dbReference type="EMBL" id="CAK1590340.1"/>
    </source>
</evidence>
<protein>
    <submittedName>
        <fullName evidence="1">Uncharacterized protein</fullName>
    </submittedName>
</protein>
<accession>A0AAV1L5W4</accession>
<comment type="caution">
    <text evidence="1">The sequence shown here is derived from an EMBL/GenBank/DDBJ whole genome shotgun (WGS) entry which is preliminary data.</text>
</comment>
<evidence type="ECO:0000313" key="2">
    <source>
        <dbReference type="Proteomes" id="UP001314205"/>
    </source>
</evidence>
<organism evidence="1 2">
    <name type="scientific">Parnassius mnemosyne</name>
    <name type="common">clouded apollo</name>
    <dbReference type="NCBI Taxonomy" id="213953"/>
    <lineage>
        <taxon>Eukaryota</taxon>
        <taxon>Metazoa</taxon>
        <taxon>Ecdysozoa</taxon>
        <taxon>Arthropoda</taxon>
        <taxon>Hexapoda</taxon>
        <taxon>Insecta</taxon>
        <taxon>Pterygota</taxon>
        <taxon>Neoptera</taxon>
        <taxon>Endopterygota</taxon>
        <taxon>Lepidoptera</taxon>
        <taxon>Glossata</taxon>
        <taxon>Ditrysia</taxon>
        <taxon>Papilionoidea</taxon>
        <taxon>Papilionidae</taxon>
        <taxon>Parnassiinae</taxon>
        <taxon>Parnassini</taxon>
        <taxon>Parnassius</taxon>
        <taxon>Driopa</taxon>
    </lineage>
</organism>
<gene>
    <name evidence="1" type="ORF">PARMNEM_LOCUS10715</name>
</gene>
<dbReference type="InterPro" id="IPR016024">
    <property type="entry name" value="ARM-type_fold"/>
</dbReference>
<name>A0AAV1L5W4_9NEOP</name>
<dbReference type="Proteomes" id="UP001314205">
    <property type="component" value="Unassembled WGS sequence"/>
</dbReference>
<keyword evidence="2" id="KW-1185">Reference proteome</keyword>